<organism evidence="1 2">
    <name type="scientific">Microtus ochrogaster</name>
    <name type="common">Prairie vole</name>
    <dbReference type="NCBI Taxonomy" id="79684"/>
    <lineage>
        <taxon>Eukaryota</taxon>
        <taxon>Metazoa</taxon>
        <taxon>Chordata</taxon>
        <taxon>Craniata</taxon>
        <taxon>Vertebrata</taxon>
        <taxon>Euteleostomi</taxon>
        <taxon>Mammalia</taxon>
        <taxon>Eutheria</taxon>
        <taxon>Euarchontoglires</taxon>
        <taxon>Glires</taxon>
        <taxon>Rodentia</taxon>
        <taxon>Myomorpha</taxon>
        <taxon>Muroidea</taxon>
        <taxon>Cricetidae</taxon>
        <taxon>Arvicolinae</taxon>
        <taxon>Microtus</taxon>
    </lineage>
</organism>
<protein>
    <submittedName>
        <fullName evidence="1">Putative ral guanine nucleotide dissociation stimulator-like</fullName>
    </submittedName>
</protein>
<comment type="caution">
    <text evidence="1">The sequence shown here is derived from an EMBL/GenBank/DDBJ whole genome shotgun (WGS) entry which is preliminary data.</text>
</comment>
<evidence type="ECO:0000313" key="2">
    <source>
        <dbReference type="Proteomes" id="UP000710432"/>
    </source>
</evidence>
<gene>
    <name evidence="1" type="ORF">LTLLF_100615</name>
</gene>
<name>A0A8J6H2Y2_MICOH</name>
<evidence type="ECO:0000313" key="1">
    <source>
        <dbReference type="EMBL" id="KAH0521686.1"/>
    </source>
</evidence>
<reference evidence="1" key="1">
    <citation type="submission" date="2020-03" db="EMBL/GenBank/DDBJ databases">
        <title>Studies in the Genomics of Life Span.</title>
        <authorList>
            <person name="Glass D."/>
        </authorList>
    </citation>
    <scope>NUCLEOTIDE SEQUENCE</scope>
    <source>
        <strain evidence="1">LTLLF</strain>
        <tissue evidence="1">Muscle</tissue>
    </source>
</reference>
<dbReference type="AlphaFoldDB" id="A0A8J6H2Y2"/>
<accession>A0A8J6H2Y2</accession>
<sequence length="120" mass="13111">MSGDLNLVLLFGFGTSEETCLLLGLGPKIKITGGSDLKKDKIGGHGGGHGGPQRLQVHSWLQRLSPFGQKKKKNLEDLSILKKVKNYLILNTPYSDLLVRVHELDTKLQAEVASDSEDSE</sequence>
<dbReference type="Proteomes" id="UP000710432">
    <property type="component" value="Unassembled WGS sequence"/>
</dbReference>
<dbReference type="EMBL" id="JAATJU010000001">
    <property type="protein sequence ID" value="KAH0521686.1"/>
    <property type="molecule type" value="Genomic_DNA"/>
</dbReference>
<proteinExistence type="predicted"/>